<dbReference type="PANTHER" id="PTHR41775:SF1">
    <property type="entry name" value="PEPTIDASE M6-LIKE DOMAIN-CONTAINING PROTEIN"/>
    <property type="match status" value="1"/>
</dbReference>
<protein>
    <recommendedName>
        <fullName evidence="2">Peptidase M6-like domain-containing protein</fullName>
    </recommendedName>
</protein>
<gene>
    <name evidence="3" type="ORF">A3F83_15320</name>
</gene>
<dbReference type="GO" id="GO:0006508">
    <property type="term" value="P:proteolysis"/>
    <property type="evidence" value="ECO:0007669"/>
    <property type="project" value="InterPro"/>
</dbReference>
<dbReference type="AlphaFoldDB" id="A0A1F5YYT2"/>
<dbReference type="SUPFAM" id="SSF69318">
    <property type="entry name" value="Integrin alpha N-terminal domain"/>
    <property type="match status" value="1"/>
</dbReference>
<evidence type="ECO:0000256" key="1">
    <source>
        <dbReference type="ARBA" id="ARBA00022729"/>
    </source>
</evidence>
<sequence length="1101" mass="115982">MPPYRQKHCLSSPNPDAPAYRAFMAGNPAGAGLAAVAWPLHVRVGVVRVQFQPDDNPATTGNGTWGDIPFFTFSDSSSGVVVQDPTVDSRSKAYIQRNLLFVSEYYEAVSQGKVLFSAPDSLTDISAIYTLPQEMAEYGKNDDYSLRTSNLAVEAIKAADAEMDYSKYDVVLIFHAGCGEHTDYDGKSPDDIYPVEINGALLREILAEGDPSYQGIATNDRNPDGTAFYVSELEIFPETAIQDYDLPPDQNGVKPNPQGPLQGLLGVMVHELGHYFGLPDLYDTQVGTRPTVGFFALMATGYYNSVSRIPSHPCAWSKVYLGWIDPVVVTGDWANIVLRASELWGGGTQVIKVPISSTEYFLLENRLRDTNFNGKFDFNETGGNFFPDIMTDDYRLPDGSFAEFDWSIPNVLADNDTTLAKVPGAPEQLGSGVLIWHIDEEVIRRNFNSDLTLNSVNTVPQHLGVALEEADGIPHMLEAFPATLDPGYGSPFDVFGGGVPGAKSLELGNLNLLFGPYSNPNSTSYTGLPSNIEISGFRSVSVAPGEPLVDSLLALDIRFNSVAQGAHLPHPLSGWPRIIGTGTNGSSPLVIDLDSGAPGSDVVQATDDGRVYVADSRGALTLIAATGDSISGSPAAGDITGDSDPEVVVAGTNGSVYAFTLEGAASFSLPGFPVHLAGRIGASPVLADVDGDGVLDILIGNRVQHTGSQLYALTGSGRPVSGFPVEVDDEIAAAVAVLHGVSGQAVGIYAGTIAGSLYAFNSQGGQIFRRDLGAPILCAPAAGRLGLPGENESFRICAFTADGNIWSFDSLGALQPGWPVRTGGSCLAGGAIGDVDGDGLNELIVPVDFPDTTAPGRHRLYVLDYNGASPAGFPLSLQAAQTFSERRYLSAPSLADLDGDGKQDIIVATRGRLAVAFSGAEAAPPVARFILGSNSLACPVPADLDGDGRLDLLCADGEGYLYAYSTGSPDLSPQWAGLGAGPRRTGLSLRVQTAPGLSATGEVLPDRLCYVYPNPVRGGGQAHLAYTLGKKDVQRVTVDILTTSGEAVESLAGGTAAADGLTNEVTWDVDRYASGVYLILVQAYSSSGGTARVIRKMAVIK</sequence>
<dbReference type="Pfam" id="PF13517">
    <property type="entry name" value="FG-GAP_3"/>
    <property type="match status" value="2"/>
</dbReference>
<dbReference type="GO" id="GO:0008233">
    <property type="term" value="F:peptidase activity"/>
    <property type="evidence" value="ECO:0007669"/>
    <property type="project" value="InterPro"/>
</dbReference>
<dbReference type="PANTHER" id="PTHR41775">
    <property type="entry name" value="SECRETED PROTEIN-RELATED"/>
    <property type="match status" value="1"/>
</dbReference>
<dbReference type="SUPFAM" id="SSF55486">
    <property type="entry name" value="Metalloproteases ('zincins'), catalytic domain"/>
    <property type="match status" value="1"/>
</dbReference>
<dbReference type="InterPro" id="IPR008757">
    <property type="entry name" value="Peptidase_M6-like_domain"/>
</dbReference>
<accession>A0A1F5YYT2</accession>
<dbReference type="EMBL" id="MFIX01000060">
    <property type="protein sequence ID" value="OGG05359.1"/>
    <property type="molecule type" value="Genomic_DNA"/>
</dbReference>
<dbReference type="STRING" id="1817867.A3F83_15320"/>
<dbReference type="InterPro" id="IPR013517">
    <property type="entry name" value="FG-GAP"/>
</dbReference>
<dbReference type="InterPro" id="IPR028994">
    <property type="entry name" value="Integrin_alpha_N"/>
</dbReference>
<comment type="caution">
    <text evidence="3">The sequence shown here is derived from an EMBL/GenBank/DDBJ whole genome shotgun (WGS) entry which is preliminary data.</text>
</comment>
<dbReference type="Pfam" id="PF05547">
    <property type="entry name" value="Peptidase_M6"/>
    <property type="match status" value="1"/>
</dbReference>
<feature type="domain" description="Peptidase M6-like" evidence="2">
    <location>
        <begin position="260"/>
        <end position="307"/>
    </location>
</feature>
<name>A0A1F5YYT2_9BACT</name>
<reference evidence="3 4" key="1">
    <citation type="journal article" date="2016" name="Nat. Commun.">
        <title>Thousands of microbial genomes shed light on interconnected biogeochemical processes in an aquifer system.</title>
        <authorList>
            <person name="Anantharaman K."/>
            <person name="Brown C.T."/>
            <person name="Hug L.A."/>
            <person name="Sharon I."/>
            <person name="Castelle C.J."/>
            <person name="Probst A.J."/>
            <person name="Thomas B.C."/>
            <person name="Singh A."/>
            <person name="Wilkins M.J."/>
            <person name="Karaoz U."/>
            <person name="Brodie E.L."/>
            <person name="Williams K.H."/>
            <person name="Hubbard S.S."/>
            <person name="Banfield J.F."/>
        </authorList>
    </citation>
    <scope>NUCLEOTIDE SEQUENCE [LARGE SCALE GENOMIC DNA]</scope>
</reference>
<evidence type="ECO:0000259" key="2">
    <source>
        <dbReference type="Pfam" id="PF05547"/>
    </source>
</evidence>
<organism evidence="3 4">
    <name type="scientific">Candidatus Glassbacteria bacterium RIFCSPLOWO2_12_FULL_58_11</name>
    <dbReference type="NCBI Taxonomy" id="1817867"/>
    <lineage>
        <taxon>Bacteria</taxon>
        <taxon>Candidatus Glassiibacteriota</taxon>
    </lineage>
</organism>
<evidence type="ECO:0000313" key="4">
    <source>
        <dbReference type="Proteomes" id="UP000179129"/>
    </source>
</evidence>
<keyword evidence="1" id="KW-0732">Signal</keyword>
<dbReference type="Gene3D" id="2.130.10.130">
    <property type="entry name" value="Integrin alpha, N-terminal"/>
    <property type="match status" value="2"/>
</dbReference>
<dbReference type="Proteomes" id="UP000179129">
    <property type="component" value="Unassembled WGS sequence"/>
</dbReference>
<proteinExistence type="predicted"/>
<evidence type="ECO:0000313" key="3">
    <source>
        <dbReference type="EMBL" id="OGG05359.1"/>
    </source>
</evidence>